<sequence>MEERLPARPPRRGKEQYRLLTRADLDGLASAVLLKEREMIREIVFVHPQDMQEGKVAVTKRDITVNLPYVKGAHLAVDHHVSEKRRVRSRANYINDPSAPSAARVLYRHLGGPGRFPAYTKPMMAAVDKADSGRLTMKDVLYPRGWTLLHFLLDPRTGLERFRNFRLSIEETLLGLSDLVRAQPIGKAMKDLDITERSGRYFVLEEKFREQLRRCATVADRIVTLDLRREDPIWPGNRFMIYALFPECRVSITLLPGRKRRQTEISAGKSIFDRSAKCNIGQILLGHGGGGHAAAGACQVPEGKADRAAKKIHEAVLAAG</sequence>
<evidence type="ECO:0000313" key="2">
    <source>
        <dbReference type="Proteomes" id="UP000782312"/>
    </source>
</evidence>
<dbReference type="InterPro" id="IPR038763">
    <property type="entry name" value="DHH_sf"/>
</dbReference>
<dbReference type="AlphaFoldDB" id="A0A932I027"/>
<organism evidence="1 2">
    <name type="scientific">Tectimicrobiota bacterium</name>
    <dbReference type="NCBI Taxonomy" id="2528274"/>
    <lineage>
        <taxon>Bacteria</taxon>
        <taxon>Pseudomonadati</taxon>
        <taxon>Nitrospinota/Tectimicrobiota group</taxon>
        <taxon>Candidatus Tectimicrobiota</taxon>
    </lineage>
</organism>
<reference evidence="1" key="1">
    <citation type="submission" date="2020-07" db="EMBL/GenBank/DDBJ databases">
        <title>Huge and variable diversity of episymbiotic CPR bacteria and DPANN archaea in groundwater ecosystems.</title>
        <authorList>
            <person name="He C.Y."/>
            <person name="Keren R."/>
            <person name="Whittaker M."/>
            <person name="Farag I.F."/>
            <person name="Doudna J."/>
            <person name="Cate J.H.D."/>
            <person name="Banfield J.F."/>
        </authorList>
    </citation>
    <scope>NUCLEOTIDE SEQUENCE</scope>
    <source>
        <strain evidence="1">NC_groundwater_763_Ag_S-0.2um_68_21</strain>
    </source>
</reference>
<comment type="caution">
    <text evidence="1">The sequence shown here is derived from an EMBL/GenBank/DDBJ whole genome shotgun (WGS) entry which is preliminary data.</text>
</comment>
<evidence type="ECO:0000313" key="1">
    <source>
        <dbReference type="EMBL" id="MBI3128467.1"/>
    </source>
</evidence>
<accession>A0A932I027</accession>
<dbReference type="InterPro" id="IPR016877">
    <property type="entry name" value="UCP028235"/>
</dbReference>
<dbReference type="Proteomes" id="UP000782312">
    <property type="component" value="Unassembled WGS sequence"/>
</dbReference>
<name>A0A932I027_UNCTE</name>
<dbReference type="PIRSF" id="PIRSF028235">
    <property type="entry name" value="UCP028235"/>
    <property type="match status" value="1"/>
</dbReference>
<gene>
    <name evidence="1" type="ORF">HYZ11_12750</name>
</gene>
<protein>
    <submittedName>
        <fullName evidence="1">Exopolyphosphatase</fullName>
    </submittedName>
</protein>
<proteinExistence type="predicted"/>
<dbReference type="SUPFAM" id="SSF64182">
    <property type="entry name" value="DHH phosphoesterases"/>
    <property type="match status" value="1"/>
</dbReference>
<dbReference type="EMBL" id="JACPUR010000030">
    <property type="protein sequence ID" value="MBI3128467.1"/>
    <property type="molecule type" value="Genomic_DNA"/>
</dbReference>